<keyword evidence="3" id="KW-1185">Reference proteome</keyword>
<proteinExistence type="predicted"/>
<organism evidence="2 3">
    <name type="scientific">Endocarpon pusillum</name>
    <dbReference type="NCBI Taxonomy" id="364733"/>
    <lineage>
        <taxon>Eukaryota</taxon>
        <taxon>Fungi</taxon>
        <taxon>Dikarya</taxon>
        <taxon>Ascomycota</taxon>
        <taxon>Pezizomycotina</taxon>
        <taxon>Eurotiomycetes</taxon>
        <taxon>Chaetothyriomycetidae</taxon>
        <taxon>Verrucariales</taxon>
        <taxon>Verrucariaceae</taxon>
        <taxon>Endocarpon</taxon>
    </lineage>
</organism>
<dbReference type="PANTHER" id="PTHR22794">
    <property type="entry name" value="THAP DOMAIN PROTEIN 11"/>
    <property type="match status" value="1"/>
</dbReference>
<dbReference type="GO" id="GO:0000329">
    <property type="term" value="C:fungal-type vacuole membrane"/>
    <property type="evidence" value="ECO:0007669"/>
    <property type="project" value="TreeGrafter"/>
</dbReference>
<feature type="region of interest" description="Disordered" evidence="1">
    <location>
        <begin position="1"/>
        <end position="66"/>
    </location>
</feature>
<dbReference type="EMBL" id="JAACFV010000007">
    <property type="protein sequence ID" value="KAF7513231.1"/>
    <property type="molecule type" value="Genomic_DNA"/>
</dbReference>
<evidence type="ECO:0000313" key="2">
    <source>
        <dbReference type="EMBL" id="KAF7513231.1"/>
    </source>
</evidence>
<feature type="compositionally biased region" description="Low complexity" evidence="1">
    <location>
        <begin position="446"/>
        <end position="460"/>
    </location>
</feature>
<dbReference type="AlphaFoldDB" id="A0A8H7AUF8"/>
<feature type="compositionally biased region" description="Basic and acidic residues" evidence="1">
    <location>
        <begin position="656"/>
        <end position="674"/>
    </location>
</feature>
<feature type="compositionally biased region" description="Low complexity" evidence="1">
    <location>
        <begin position="590"/>
        <end position="603"/>
    </location>
</feature>
<dbReference type="Proteomes" id="UP000606974">
    <property type="component" value="Unassembled WGS sequence"/>
</dbReference>
<feature type="compositionally biased region" description="Low complexity" evidence="1">
    <location>
        <begin position="426"/>
        <end position="439"/>
    </location>
</feature>
<feature type="compositionally biased region" description="Low complexity" evidence="1">
    <location>
        <begin position="331"/>
        <end position="341"/>
    </location>
</feature>
<accession>A0A8H7AUF8</accession>
<feature type="compositionally biased region" description="Acidic residues" evidence="1">
    <location>
        <begin position="170"/>
        <end position="184"/>
    </location>
</feature>
<feature type="compositionally biased region" description="Low complexity" evidence="1">
    <location>
        <begin position="25"/>
        <end position="41"/>
    </location>
</feature>
<feature type="compositionally biased region" description="Low complexity" evidence="1">
    <location>
        <begin position="394"/>
        <end position="404"/>
    </location>
</feature>
<dbReference type="GO" id="GO:0031931">
    <property type="term" value="C:TORC1 complex"/>
    <property type="evidence" value="ECO:0007669"/>
    <property type="project" value="TreeGrafter"/>
</dbReference>
<feature type="compositionally biased region" description="Polar residues" evidence="1">
    <location>
        <begin position="343"/>
        <end position="353"/>
    </location>
</feature>
<gene>
    <name evidence="2" type="ORF">GJ744_010627</name>
</gene>
<feature type="region of interest" description="Disordered" evidence="1">
    <location>
        <begin position="86"/>
        <end position="106"/>
    </location>
</feature>
<evidence type="ECO:0000256" key="1">
    <source>
        <dbReference type="SAM" id="MobiDB-lite"/>
    </source>
</evidence>
<feature type="region of interest" description="Disordered" evidence="1">
    <location>
        <begin position="516"/>
        <end position="674"/>
    </location>
</feature>
<feature type="region of interest" description="Disordered" evidence="1">
    <location>
        <begin position="132"/>
        <end position="276"/>
    </location>
</feature>
<protein>
    <submittedName>
        <fullName evidence="2">Uncharacterized protein</fullName>
    </submittedName>
</protein>
<name>A0A8H7AUF8_9EURO</name>
<feature type="region of interest" description="Disordered" evidence="1">
    <location>
        <begin position="322"/>
        <end position="473"/>
    </location>
</feature>
<dbReference type="PANTHER" id="PTHR22794:SF2">
    <property type="entry name" value="THAP DOMAIN-CONTAINING PROTEIN 11"/>
    <property type="match status" value="1"/>
</dbReference>
<feature type="compositionally biased region" description="Basic and acidic residues" evidence="1">
    <location>
        <begin position="150"/>
        <end position="169"/>
    </location>
</feature>
<comment type="caution">
    <text evidence="2">The sequence shown here is derived from an EMBL/GenBank/DDBJ whole genome shotgun (WGS) entry which is preliminary data.</text>
</comment>
<feature type="compositionally biased region" description="Low complexity" evidence="1">
    <location>
        <begin position="243"/>
        <end position="252"/>
    </location>
</feature>
<sequence>MSSDSPLPSPAKRPNLTGRTLSGHSLSSSAKQAAKQGTQKANKYHAGGSKRLHTRTTSYSRALGKAGKINSTQHLVEDGLRHHLKTSATSIPSTSPRLSALKRNSSHAALAKNASYANLRKNKSATALARNLSHTQLHRKTGLGPSAPRQRKDTSKKNRGFEIGDRSSDEEIGGDLEEEADWEDSATQSPKHTRDNSAVLSQPAPTTTIQSAITERSPKASNGTSSPPEPPLRHNRSAPNFGPRASSASPVRSPDPPANPTLLPHNPRSSRAPPAVPSIFAQAPRDALLRNNSSFTHINHPDTASSHDHILDTPNTGNAFLNTPNIGKSAGGSSSADGAVSHFLSSKPTATTRNHQRRSSFGSDYDSPSPFLPHYHPQQSISPEKVHTNGGVAPSSSNSPTTSKSKQHRSRTQQRLELQRRETMRAAAPTTPTTPLLLADAHSRRGGSSSALSLHSRSGSQGRNRAGATADPASANAARLMIKQDYEAAERQLAVVRRFRNPVVEAVGRLKERGLLPGLEKGGASGSGKERDRRKKSSGSSRRGLGGGSRNSKSEPDLKAGPGGAGPGSSFEDADTHTEVSRQPSHGRSTRPTPSSAASAAANSHHRRQGSHDDIGLSRSQGSSDEHLHGDGGGGVNGAGERGIGGGESGVSAEMEMMRRMWESREVYDKGDDG</sequence>
<feature type="compositionally biased region" description="Polar residues" evidence="1">
    <location>
        <begin position="185"/>
        <end position="226"/>
    </location>
</feature>
<reference evidence="2" key="1">
    <citation type="submission" date="2020-02" db="EMBL/GenBank/DDBJ databases">
        <authorList>
            <person name="Palmer J.M."/>
        </authorList>
    </citation>
    <scope>NUCLEOTIDE SEQUENCE</scope>
    <source>
        <strain evidence="2">EPUS1.4</strain>
        <tissue evidence="2">Thallus</tissue>
    </source>
</reference>
<dbReference type="OrthoDB" id="5430106at2759"/>
<evidence type="ECO:0000313" key="3">
    <source>
        <dbReference type="Proteomes" id="UP000606974"/>
    </source>
</evidence>
<feature type="compositionally biased region" description="Gly residues" evidence="1">
    <location>
        <begin position="631"/>
        <end position="649"/>
    </location>
</feature>